<accession>A0ABN4F8Q4</accession>
<name>A0ABN4F8Q4_PANPU</name>
<dbReference type="EMBL" id="CP010310">
    <property type="protein sequence ID" value="AJC22743.2"/>
    <property type="molecule type" value="Genomic_DNA"/>
</dbReference>
<sequence>MLGTLVLTGLPITYIRRSSRTTEYFRVNSQAQRIAPFLPRMREPFIESLANGIVALRLLNFQARADFSVPQIAPTLARTLRDIGFHFAPLPTGAPVDVNSRPRLC</sequence>
<protein>
    <submittedName>
        <fullName evidence="1">Uncharacterized protein</fullName>
    </submittedName>
</protein>
<gene>
    <name evidence="1" type="ORF">RO07_23875</name>
</gene>
<keyword evidence="2" id="KW-1185">Reference proteome</keyword>
<evidence type="ECO:0000313" key="1">
    <source>
        <dbReference type="EMBL" id="AJC22743.2"/>
    </source>
</evidence>
<dbReference type="Proteomes" id="UP000035086">
    <property type="component" value="Chromosome"/>
</dbReference>
<reference evidence="1" key="1">
    <citation type="submission" date="2016-11" db="EMBL/GenBank/DDBJ databases">
        <title>Complete Genome Sequencing of Pandoraea pulmonicola DSM 16583.</title>
        <authorList>
            <person name="Chan K.-G."/>
        </authorList>
    </citation>
    <scope>NUCLEOTIDE SEQUENCE</scope>
    <source>
        <strain evidence="1">DSM 16583</strain>
    </source>
</reference>
<organism evidence="1 2">
    <name type="scientific">Pandoraea pulmonicola</name>
    <dbReference type="NCBI Taxonomy" id="93221"/>
    <lineage>
        <taxon>Bacteria</taxon>
        <taxon>Pseudomonadati</taxon>
        <taxon>Pseudomonadota</taxon>
        <taxon>Betaproteobacteria</taxon>
        <taxon>Burkholderiales</taxon>
        <taxon>Burkholderiaceae</taxon>
        <taxon>Pandoraea</taxon>
    </lineage>
</organism>
<proteinExistence type="predicted"/>
<evidence type="ECO:0000313" key="2">
    <source>
        <dbReference type="Proteomes" id="UP000035086"/>
    </source>
</evidence>